<name>A0A1I0MAQ3_9EURY</name>
<dbReference type="eggNOG" id="arCOG04605">
    <property type="taxonomic scope" value="Archaea"/>
</dbReference>
<accession>A0A1I0MAQ3</accession>
<organism evidence="2 3">
    <name type="scientific">Natrinema salifodinae</name>
    <dbReference type="NCBI Taxonomy" id="1202768"/>
    <lineage>
        <taxon>Archaea</taxon>
        <taxon>Methanobacteriati</taxon>
        <taxon>Methanobacteriota</taxon>
        <taxon>Stenosarchaea group</taxon>
        <taxon>Halobacteria</taxon>
        <taxon>Halobacteriales</taxon>
        <taxon>Natrialbaceae</taxon>
        <taxon>Natrinema</taxon>
    </lineage>
</organism>
<protein>
    <submittedName>
        <fullName evidence="2">LexA-binding, inner membrane-associated putative hydrolase</fullName>
    </submittedName>
</protein>
<dbReference type="GO" id="GO:0016787">
    <property type="term" value="F:hydrolase activity"/>
    <property type="evidence" value="ECO:0007669"/>
    <property type="project" value="UniProtKB-KW"/>
</dbReference>
<proteinExistence type="predicted"/>
<keyword evidence="2" id="KW-0378">Hydrolase</keyword>
<sequence>MPSVAVHIALAGLVGTALLGDRFTPKAILLVMILTAALDADTLIGLFVPGAHRTLLHNVWLVAVLAAALVWDGRYRDRSVVRERWGAGGYRIAWVALAAMLFVHILLDAFYNGANLFWPLQDRFYDLSGELLLTDQRGVVQTFIELDGGSAGVVESISRGTTDDVHYATGFNPTREKSASNVERVFPVAGNGERLVLVVTGFATVLVRTVEHYRIR</sequence>
<keyword evidence="1" id="KW-1133">Transmembrane helix</keyword>
<reference evidence="3" key="1">
    <citation type="submission" date="2016-10" db="EMBL/GenBank/DDBJ databases">
        <authorList>
            <person name="Varghese N."/>
        </authorList>
    </citation>
    <scope>NUCLEOTIDE SEQUENCE [LARGE SCALE GENOMIC DNA]</scope>
    <source>
        <strain evidence="3">CGMCC 1.12284</strain>
    </source>
</reference>
<dbReference type="AlphaFoldDB" id="A0A1I0MAQ3"/>
<keyword evidence="3" id="KW-1185">Reference proteome</keyword>
<evidence type="ECO:0000256" key="1">
    <source>
        <dbReference type="SAM" id="Phobius"/>
    </source>
</evidence>
<dbReference type="Pfam" id="PF04307">
    <property type="entry name" value="YdjM"/>
    <property type="match status" value="1"/>
</dbReference>
<dbReference type="EMBL" id="FOIS01000001">
    <property type="protein sequence ID" value="SEV85557.1"/>
    <property type="molecule type" value="Genomic_DNA"/>
</dbReference>
<feature type="transmembrane region" description="Helical" evidence="1">
    <location>
        <begin position="29"/>
        <end position="48"/>
    </location>
</feature>
<keyword evidence="1" id="KW-0472">Membrane</keyword>
<feature type="transmembrane region" description="Helical" evidence="1">
    <location>
        <begin position="91"/>
        <end position="111"/>
    </location>
</feature>
<dbReference type="RefSeq" id="WP_049989340.1">
    <property type="nucleotide sequence ID" value="NZ_FOIS01000001.1"/>
</dbReference>
<dbReference type="OrthoDB" id="252570at2157"/>
<keyword evidence="1" id="KW-0812">Transmembrane</keyword>
<dbReference type="InterPro" id="IPR007404">
    <property type="entry name" value="YdjM-like"/>
</dbReference>
<evidence type="ECO:0000313" key="3">
    <source>
        <dbReference type="Proteomes" id="UP000183275"/>
    </source>
</evidence>
<evidence type="ECO:0000313" key="2">
    <source>
        <dbReference type="EMBL" id="SEV85557.1"/>
    </source>
</evidence>
<gene>
    <name evidence="2" type="ORF">SAMN05216285_0739</name>
</gene>
<feature type="transmembrane region" description="Helical" evidence="1">
    <location>
        <begin position="55"/>
        <end position="71"/>
    </location>
</feature>
<dbReference type="Proteomes" id="UP000183275">
    <property type="component" value="Unassembled WGS sequence"/>
</dbReference>